<dbReference type="InterPro" id="IPR011051">
    <property type="entry name" value="RmlC_Cupin_sf"/>
</dbReference>
<evidence type="ECO:0000313" key="2">
    <source>
        <dbReference type="EMBL" id="WOH36843.1"/>
    </source>
</evidence>
<accession>A0ABZ0GM43</accession>
<name>A0ABZ0GM43_9GAMM</name>
<proteinExistence type="predicted"/>
<evidence type="ECO:0000259" key="1">
    <source>
        <dbReference type="Pfam" id="PF07883"/>
    </source>
</evidence>
<dbReference type="Gene3D" id="2.60.120.10">
    <property type="entry name" value="Jelly Rolls"/>
    <property type="match status" value="1"/>
</dbReference>
<dbReference type="InterPro" id="IPR014710">
    <property type="entry name" value="RmlC-like_jellyroll"/>
</dbReference>
<sequence>MNNIFAKIPTDLSLEVCDIIAQNDIIKIERIISKGQCSPKTGWYEQQHHEWVIVLQGEAILTFSDDKKVKLSVGDYLNIEPLQKHKVSWTDPDTETIWLAIHY</sequence>
<dbReference type="SUPFAM" id="SSF51182">
    <property type="entry name" value="RmlC-like cupins"/>
    <property type="match status" value="1"/>
</dbReference>
<protein>
    <submittedName>
        <fullName evidence="2">Cupin domain-containing protein</fullName>
    </submittedName>
</protein>
<dbReference type="EMBL" id="CP136600">
    <property type="protein sequence ID" value="WOH36843.1"/>
    <property type="molecule type" value="Genomic_DNA"/>
</dbReference>
<evidence type="ECO:0000313" key="3">
    <source>
        <dbReference type="Proteomes" id="UP001301442"/>
    </source>
</evidence>
<dbReference type="InterPro" id="IPR013096">
    <property type="entry name" value="Cupin_2"/>
</dbReference>
<feature type="domain" description="Cupin type-2" evidence="1">
    <location>
        <begin position="43"/>
        <end position="101"/>
    </location>
</feature>
<organism evidence="2 3">
    <name type="scientific">Thalassotalea fonticola</name>
    <dbReference type="NCBI Taxonomy" id="3065649"/>
    <lineage>
        <taxon>Bacteria</taxon>
        <taxon>Pseudomonadati</taxon>
        <taxon>Pseudomonadota</taxon>
        <taxon>Gammaproteobacteria</taxon>
        <taxon>Alteromonadales</taxon>
        <taxon>Colwelliaceae</taxon>
        <taxon>Thalassotalea</taxon>
    </lineage>
</organism>
<dbReference type="Proteomes" id="UP001301442">
    <property type="component" value="Chromosome"/>
</dbReference>
<dbReference type="RefSeq" id="WP_348395655.1">
    <property type="nucleotide sequence ID" value="NZ_CP136600.1"/>
</dbReference>
<reference evidence="2 3" key="1">
    <citation type="submission" date="2023-09" db="EMBL/GenBank/DDBJ databases">
        <authorList>
            <person name="Qi X."/>
        </authorList>
    </citation>
    <scope>NUCLEOTIDE SEQUENCE [LARGE SCALE GENOMIC DNA]</scope>
    <source>
        <strain evidence="2 3">S1-1</strain>
    </source>
</reference>
<keyword evidence="3" id="KW-1185">Reference proteome</keyword>
<dbReference type="CDD" id="cd06981">
    <property type="entry name" value="cupin_reut_a1446"/>
    <property type="match status" value="1"/>
</dbReference>
<gene>
    <name evidence="2" type="ORF">RI844_15915</name>
</gene>
<dbReference type="Pfam" id="PF07883">
    <property type="entry name" value="Cupin_2"/>
    <property type="match status" value="1"/>
</dbReference>